<comment type="caution">
    <text evidence="1">The sequence shown here is derived from an EMBL/GenBank/DDBJ whole genome shotgun (WGS) entry which is preliminary data.</text>
</comment>
<proteinExistence type="predicted"/>
<sequence>MIVTHRQYCLTNRPNLHAHFQVNPVGKLEVEIIELQEHHSTEFDDLCFESKGSCIKVSGKEQSVPWQCHLAVSDALELSSLVEEANEEYEMLMRDLM</sequence>
<dbReference type="AlphaFoldDB" id="A0A3N3DVH9"/>
<gene>
    <name evidence="1" type="ORF">EGH82_18185</name>
</gene>
<dbReference type="EMBL" id="RKIK01000075">
    <property type="protein sequence ID" value="ROV58493.1"/>
    <property type="molecule type" value="Genomic_DNA"/>
</dbReference>
<dbReference type="RefSeq" id="WP_123783150.1">
    <property type="nucleotide sequence ID" value="NZ_RKIK01000075.1"/>
</dbReference>
<dbReference type="Proteomes" id="UP000278792">
    <property type="component" value="Unassembled WGS sequence"/>
</dbReference>
<name>A0A3N3DVH9_9VIBR</name>
<reference evidence="1 2" key="1">
    <citation type="submission" date="2018-11" db="EMBL/GenBank/DDBJ databases">
        <title>Vibrio ponticus strain CAIM 1751 pathogenic for the snapper Lutjanus guttatus.</title>
        <authorList>
            <person name="Soto-Rodriguez S."/>
            <person name="Lozano-Olvera R."/>
            <person name="Gomez-Gil B."/>
        </authorList>
    </citation>
    <scope>NUCLEOTIDE SEQUENCE [LARGE SCALE GENOMIC DNA]</scope>
    <source>
        <strain evidence="1 2">CAIM 1751</strain>
    </source>
</reference>
<evidence type="ECO:0000313" key="1">
    <source>
        <dbReference type="EMBL" id="ROV58493.1"/>
    </source>
</evidence>
<organism evidence="1 2">
    <name type="scientific">Vibrio ponticus</name>
    <dbReference type="NCBI Taxonomy" id="265668"/>
    <lineage>
        <taxon>Bacteria</taxon>
        <taxon>Pseudomonadati</taxon>
        <taxon>Pseudomonadota</taxon>
        <taxon>Gammaproteobacteria</taxon>
        <taxon>Vibrionales</taxon>
        <taxon>Vibrionaceae</taxon>
        <taxon>Vibrio</taxon>
    </lineage>
</organism>
<protein>
    <submittedName>
        <fullName evidence="1">Uncharacterized protein</fullName>
    </submittedName>
</protein>
<accession>A0A3N3DVH9</accession>
<evidence type="ECO:0000313" key="2">
    <source>
        <dbReference type="Proteomes" id="UP000278792"/>
    </source>
</evidence>